<evidence type="ECO:0000256" key="1">
    <source>
        <dbReference type="ARBA" id="ARBA00023125"/>
    </source>
</evidence>
<evidence type="ECO:0000256" key="2">
    <source>
        <dbReference type="PROSITE-ProRule" id="PRU00335"/>
    </source>
</evidence>
<dbReference type="SUPFAM" id="SSF48498">
    <property type="entry name" value="Tetracyclin repressor-like, C-terminal domain"/>
    <property type="match status" value="1"/>
</dbReference>
<dbReference type="Pfam" id="PF00440">
    <property type="entry name" value="TetR_N"/>
    <property type="match status" value="1"/>
</dbReference>
<dbReference type="RefSeq" id="WP_184658750.1">
    <property type="nucleotide sequence ID" value="NZ_CP031518.1"/>
</dbReference>
<dbReference type="InterPro" id="IPR050624">
    <property type="entry name" value="HTH-type_Tx_Regulator"/>
</dbReference>
<dbReference type="InterPro" id="IPR036271">
    <property type="entry name" value="Tet_transcr_reg_TetR-rel_C_sf"/>
</dbReference>
<protein>
    <submittedName>
        <fullName evidence="4">AcrR family transcriptional regulator</fullName>
    </submittedName>
</protein>
<dbReference type="Gene3D" id="1.10.357.10">
    <property type="entry name" value="Tetracycline Repressor, domain 2"/>
    <property type="match status" value="1"/>
</dbReference>
<dbReference type="GO" id="GO:0003677">
    <property type="term" value="F:DNA binding"/>
    <property type="evidence" value="ECO:0007669"/>
    <property type="project" value="UniProtKB-UniRule"/>
</dbReference>
<dbReference type="InterPro" id="IPR001647">
    <property type="entry name" value="HTH_TetR"/>
</dbReference>
<comment type="caution">
    <text evidence="4">The sequence shown here is derived from an EMBL/GenBank/DDBJ whole genome shotgun (WGS) entry which is preliminary data.</text>
</comment>
<evidence type="ECO:0000313" key="4">
    <source>
        <dbReference type="EMBL" id="MBB5225944.1"/>
    </source>
</evidence>
<organism evidence="4 5">
    <name type="scientific">Treponema ruminis</name>
    <dbReference type="NCBI Taxonomy" id="744515"/>
    <lineage>
        <taxon>Bacteria</taxon>
        <taxon>Pseudomonadati</taxon>
        <taxon>Spirochaetota</taxon>
        <taxon>Spirochaetia</taxon>
        <taxon>Spirochaetales</taxon>
        <taxon>Treponemataceae</taxon>
        <taxon>Treponema</taxon>
    </lineage>
</organism>
<accession>A0A7W8G912</accession>
<evidence type="ECO:0000259" key="3">
    <source>
        <dbReference type="PROSITE" id="PS50977"/>
    </source>
</evidence>
<evidence type="ECO:0000313" key="5">
    <source>
        <dbReference type="Proteomes" id="UP000518887"/>
    </source>
</evidence>
<dbReference type="EMBL" id="JACHFQ010000004">
    <property type="protein sequence ID" value="MBB5225944.1"/>
    <property type="molecule type" value="Genomic_DNA"/>
</dbReference>
<dbReference type="AlphaFoldDB" id="A0A7W8G912"/>
<dbReference type="PROSITE" id="PS50977">
    <property type="entry name" value="HTH_TETR_2"/>
    <property type="match status" value="1"/>
</dbReference>
<dbReference type="SUPFAM" id="SSF46689">
    <property type="entry name" value="Homeodomain-like"/>
    <property type="match status" value="1"/>
</dbReference>
<name>A0A7W8G912_9SPIR</name>
<keyword evidence="1 2" id="KW-0238">DNA-binding</keyword>
<gene>
    <name evidence="4" type="ORF">HNP76_001312</name>
</gene>
<feature type="domain" description="HTH tetR-type" evidence="3">
    <location>
        <begin position="6"/>
        <end position="66"/>
    </location>
</feature>
<reference evidence="4 5" key="1">
    <citation type="submission" date="2020-08" db="EMBL/GenBank/DDBJ databases">
        <title>Genomic Encyclopedia of Type Strains, Phase IV (KMG-IV): sequencing the most valuable type-strain genomes for metagenomic binning, comparative biology and taxonomic classification.</title>
        <authorList>
            <person name="Goeker M."/>
        </authorList>
    </citation>
    <scope>NUCLEOTIDE SEQUENCE [LARGE SCALE GENOMIC DNA]</scope>
    <source>
        <strain evidence="4 5">DSM 103462</strain>
    </source>
</reference>
<proteinExistence type="predicted"/>
<sequence>MRTANPNIKPLIKEKTLNLLMHKNPDQIGMRDIAKECQITATSIYHYYTDKDRLFQEISLDCLYELNERIKAASKNGSRAREQIKNAISAFRDWSFENPRRALLVMQGIKSADDVSPQLIEEYYVCNRTGEELLKKAVENGEAKSENPRLDVALLISGLWGCTEAVLLKKSDVEYWKKGREFTDSFIDLWMKSIFKK</sequence>
<feature type="DNA-binding region" description="H-T-H motif" evidence="2">
    <location>
        <begin position="29"/>
        <end position="48"/>
    </location>
</feature>
<keyword evidence="5" id="KW-1185">Reference proteome</keyword>
<dbReference type="Proteomes" id="UP000518887">
    <property type="component" value="Unassembled WGS sequence"/>
</dbReference>
<dbReference type="PANTHER" id="PTHR43479:SF11">
    <property type="entry name" value="ACREF_ENVCD OPERON REPRESSOR-RELATED"/>
    <property type="match status" value="1"/>
</dbReference>
<dbReference type="InterPro" id="IPR009057">
    <property type="entry name" value="Homeodomain-like_sf"/>
</dbReference>
<dbReference type="PANTHER" id="PTHR43479">
    <property type="entry name" value="ACREF/ENVCD OPERON REPRESSOR-RELATED"/>
    <property type="match status" value="1"/>
</dbReference>